<dbReference type="SUPFAM" id="SSF51126">
    <property type="entry name" value="Pectin lyase-like"/>
    <property type="match status" value="1"/>
</dbReference>
<protein>
    <recommendedName>
        <fullName evidence="4">Right handed beta helix domain-containing protein</fullName>
    </recommendedName>
</protein>
<proteinExistence type="predicted"/>
<evidence type="ECO:0008006" key="4">
    <source>
        <dbReference type="Google" id="ProtNLM"/>
    </source>
</evidence>
<dbReference type="AlphaFoldDB" id="A0A6G1VT25"/>
<evidence type="ECO:0000313" key="2">
    <source>
        <dbReference type="EMBL" id="MQP15873.1"/>
    </source>
</evidence>
<organism evidence="2 3">
    <name type="scientific">Segatella copri</name>
    <dbReference type="NCBI Taxonomy" id="165179"/>
    <lineage>
        <taxon>Bacteria</taxon>
        <taxon>Pseudomonadati</taxon>
        <taxon>Bacteroidota</taxon>
        <taxon>Bacteroidia</taxon>
        <taxon>Bacteroidales</taxon>
        <taxon>Prevotellaceae</taxon>
        <taxon>Segatella</taxon>
    </lineage>
</organism>
<dbReference type="Proteomes" id="UP000477980">
    <property type="component" value="Unassembled WGS sequence"/>
</dbReference>
<keyword evidence="1" id="KW-0732">Signal</keyword>
<evidence type="ECO:0000256" key="1">
    <source>
        <dbReference type="SAM" id="SignalP"/>
    </source>
</evidence>
<dbReference type="InterPro" id="IPR011050">
    <property type="entry name" value="Pectin_lyase_fold/virulence"/>
</dbReference>
<name>A0A6G1VT25_9BACT</name>
<dbReference type="RefSeq" id="WP_153089603.1">
    <property type="nucleotide sequence ID" value="NZ_VZAH01000167.1"/>
</dbReference>
<comment type="caution">
    <text evidence="2">The sequence shown here is derived from an EMBL/GenBank/DDBJ whole genome shotgun (WGS) entry which is preliminary data.</text>
</comment>
<feature type="signal peptide" evidence="1">
    <location>
        <begin position="1"/>
        <end position="19"/>
    </location>
</feature>
<gene>
    <name evidence="2" type="ORF">F7D25_16030</name>
</gene>
<accession>A0A6G1VT25</accession>
<dbReference type="EMBL" id="VZAH01000167">
    <property type="protein sequence ID" value="MQP15873.1"/>
    <property type="molecule type" value="Genomic_DNA"/>
</dbReference>
<dbReference type="OrthoDB" id="1085134at2"/>
<feature type="chain" id="PRO_5026308247" description="Right handed beta helix domain-containing protein" evidence="1">
    <location>
        <begin position="20"/>
        <end position="369"/>
    </location>
</feature>
<sequence>MKRFTIFITLLVLSVMQMAAQETSFKGTITLSHQGKTTDFAYNQMANVMEAAVDGDTIYLSLGYFEGDFVIDKKVSFIGSGADTDNGWKNCTCYGSNNSNKIIVKLPENTKLSARLFEGIYFGDISFKYQTSIENVVFKKCRVYGYNYSIDAVIKSILFDRCYIYGHNYYTGNVKKAISRNCQISGLDIWNYNGNDENNWQFINCTIDPSAYGYNDENGNYHNYCPIYRGSFVNCIIDNDENQNGIRNAGYSLYDPSDTETKSSASFTNCLFYKPLEGREIFNGATVQNDMYFDASNLNDHQNNSIWGFSKEELLENNFLGNDGTVVGCYGGKNPYSLKQIQTTITSSKVHFDKDKKQIQIKLKVSSEL</sequence>
<evidence type="ECO:0000313" key="3">
    <source>
        <dbReference type="Proteomes" id="UP000477980"/>
    </source>
</evidence>
<reference evidence="2 3" key="1">
    <citation type="submission" date="2019-09" db="EMBL/GenBank/DDBJ databases">
        <title>Distinct polysaccharide growth profiles of human intestinal Prevotella copri isolates.</title>
        <authorList>
            <person name="Fehlner-Peach H."/>
            <person name="Magnabosco C."/>
            <person name="Raghavan V."/>
            <person name="Scher J.U."/>
            <person name="Tett A."/>
            <person name="Cox L.M."/>
            <person name="Gottsegen C."/>
            <person name="Watters A."/>
            <person name="Wiltshire- Gordon J.D."/>
            <person name="Segata N."/>
            <person name="Bonneau R."/>
            <person name="Littman D.R."/>
        </authorList>
    </citation>
    <scope>NUCLEOTIDE SEQUENCE [LARGE SCALE GENOMIC DNA]</scope>
    <source>
        <strain evidence="3">iAA917</strain>
    </source>
</reference>